<evidence type="ECO:0000256" key="1">
    <source>
        <dbReference type="SAM" id="MobiDB-lite"/>
    </source>
</evidence>
<evidence type="ECO:0000313" key="2">
    <source>
        <dbReference type="EMBL" id="KAF7356436.1"/>
    </source>
</evidence>
<accession>A0A8H6YDP8</accession>
<sequence>MKVDEDRKKEKENEKERKEREREERERREKERAEREERERDDPSDDGRSVLSAGWGAGHDGSAFEKNAAHARTRPNRSQRLAEYAARRAELLCTADSLSAAKPKRTFAVVSLDYSSPSLVIKKAKPKPTANPALSLPSSRNGSTTAVKTLARAQEDANAEPRARLRGCTSPLCPARTSAQLAGRKRRTRPWEVDRTSPPTSRGAGANGSVLGVVWEVPEEDGAFDLAKGGAKQMVNGKGGAECPEKEEQCACLAALLADQRVLKGRTVVCGFGAGFGSTLANGVGFKYDPDVLLGVLFPDPPASVAAGEGGGCDGGGWRESESRGEREWGCGCESGGRRGRYRRGRGWAAEEAAEGEWTGGGVCGCAGRGGGCRRGRRAAREMEEGATEEGEKMAVEEDGEMTPARAPAPAPGPAMEAEEKEEEKETETLVEKEEKAAAEEKITAKEKAKEAQAEKKPRDVHLVGKDGVLLVFSRSAPPSLPTAVSNAGEEVKWDVSRVMADGTREILHRALGKDEVEFAEAGVRFRAVVVEGEEGDPTMPIDGAGEGKSTAYAPWGERTGAVLWRYGS</sequence>
<name>A0A8H6YDP8_9AGAR</name>
<feature type="compositionally biased region" description="Basic and acidic residues" evidence="1">
    <location>
        <begin position="1"/>
        <end position="48"/>
    </location>
</feature>
<comment type="caution">
    <text evidence="2">The sequence shown here is derived from an EMBL/GenBank/DDBJ whole genome shotgun (WGS) entry which is preliminary data.</text>
</comment>
<protein>
    <submittedName>
        <fullName evidence="2">Uncharacterized protein</fullName>
    </submittedName>
</protein>
<keyword evidence="3" id="KW-1185">Reference proteome</keyword>
<feature type="compositionally biased region" description="Acidic residues" evidence="1">
    <location>
        <begin position="417"/>
        <end position="426"/>
    </location>
</feature>
<dbReference type="AlphaFoldDB" id="A0A8H6YDP8"/>
<feature type="region of interest" description="Disordered" evidence="1">
    <location>
        <begin position="179"/>
        <end position="207"/>
    </location>
</feature>
<gene>
    <name evidence="2" type="ORF">MVEN_00976500</name>
</gene>
<dbReference type="EMBL" id="JACAZI010000007">
    <property type="protein sequence ID" value="KAF7356436.1"/>
    <property type="molecule type" value="Genomic_DNA"/>
</dbReference>
<feature type="region of interest" description="Disordered" evidence="1">
    <location>
        <begin position="382"/>
        <end position="431"/>
    </location>
</feature>
<proteinExistence type="predicted"/>
<organism evidence="2 3">
    <name type="scientific">Mycena venus</name>
    <dbReference type="NCBI Taxonomy" id="2733690"/>
    <lineage>
        <taxon>Eukaryota</taxon>
        <taxon>Fungi</taxon>
        <taxon>Dikarya</taxon>
        <taxon>Basidiomycota</taxon>
        <taxon>Agaricomycotina</taxon>
        <taxon>Agaricomycetes</taxon>
        <taxon>Agaricomycetidae</taxon>
        <taxon>Agaricales</taxon>
        <taxon>Marasmiineae</taxon>
        <taxon>Mycenaceae</taxon>
        <taxon>Mycena</taxon>
    </lineage>
</organism>
<feature type="region of interest" description="Disordered" evidence="1">
    <location>
        <begin position="1"/>
        <end position="79"/>
    </location>
</feature>
<dbReference type="OrthoDB" id="3596986at2759"/>
<evidence type="ECO:0000313" key="3">
    <source>
        <dbReference type="Proteomes" id="UP000620124"/>
    </source>
</evidence>
<reference evidence="2" key="1">
    <citation type="submission" date="2020-05" db="EMBL/GenBank/DDBJ databases">
        <title>Mycena genomes resolve the evolution of fungal bioluminescence.</title>
        <authorList>
            <person name="Tsai I.J."/>
        </authorList>
    </citation>
    <scope>NUCLEOTIDE SEQUENCE</scope>
    <source>
        <strain evidence="2">CCC161011</strain>
    </source>
</reference>
<dbReference type="Proteomes" id="UP000620124">
    <property type="component" value="Unassembled WGS sequence"/>
</dbReference>
<feature type="compositionally biased region" description="Basic and acidic residues" evidence="1">
    <location>
        <begin position="382"/>
        <end position="396"/>
    </location>
</feature>